<dbReference type="Proteomes" id="UP001500280">
    <property type="component" value="Unassembled WGS sequence"/>
</dbReference>
<name>A0ABN2I712_9ACTN</name>
<keyword evidence="4" id="KW-1278">Translocase</keyword>
<dbReference type="Pfam" id="PF00005">
    <property type="entry name" value="ABC_tran"/>
    <property type="match status" value="1"/>
</dbReference>
<feature type="compositionally biased region" description="Low complexity" evidence="5">
    <location>
        <begin position="320"/>
        <end position="330"/>
    </location>
</feature>
<keyword evidence="1" id="KW-0813">Transport</keyword>
<dbReference type="EMBL" id="BAAANF010000017">
    <property type="protein sequence ID" value="GAA1699745.1"/>
    <property type="molecule type" value="Genomic_DNA"/>
</dbReference>
<dbReference type="SUPFAM" id="SSF52540">
    <property type="entry name" value="P-loop containing nucleoside triphosphate hydrolases"/>
    <property type="match status" value="2"/>
</dbReference>
<keyword evidence="8" id="KW-1185">Reference proteome</keyword>
<dbReference type="RefSeq" id="WP_344157467.1">
    <property type="nucleotide sequence ID" value="NZ_BAAANF010000017.1"/>
</dbReference>
<protein>
    <recommendedName>
        <fullName evidence="6">ABC transporter domain-containing protein</fullName>
    </recommendedName>
</protein>
<proteinExistence type="predicted"/>
<gene>
    <name evidence="7" type="ORF">GCM10009745_52990</name>
</gene>
<organism evidence="7 8">
    <name type="scientific">Kribbella yunnanensis</name>
    <dbReference type="NCBI Taxonomy" id="190194"/>
    <lineage>
        <taxon>Bacteria</taxon>
        <taxon>Bacillati</taxon>
        <taxon>Actinomycetota</taxon>
        <taxon>Actinomycetes</taxon>
        <taxon>Propionibacteriales</taxon>
        <taxon>Kribbellaceae</taxon>
        <taxon>Kribbella</taxon>
    </lineage>
</organism>
<evidence type="ECO:0000313" key="8">
    <source>
        <dbReference type="Proteomes" id="UP001500280"/>
    </source>
</evidence>
<dbReference type="InterPro" id="IPR003439">
    <property type="entry name" value="ABC_transporter-like_ATP-bd"/>
</dbReference>
<evidence type="ECO:0000256" key="1">
    <source>
        <dbReference type="ARBA" id="ARBA00022448"/>
    </source>
</evidence>
<evidence type="ECO:0000256" key="2">
    <source>
        <dbReference type="ARBA" id="ARBA00022741"/>
    </source>
</evidence>
<dbReference type="PROSITE" id="PS50893">
    <property type="entry name" value="ABC_TRANSPORTER_2"/>
    <property type="match status" value="1"/>
</dbReference>
<comment type="caution">
    <text evidence="7">The sequence shown here is derived from an EMBL/GenBank/DDBJ whole genome shotgun (WGS) entry which is preliminary data.</text>
</comment>
<sequence length="402" mass="40542">MRRRLPSRLPTGTTIAEARDVSLTLGGTRILDGVSLSVRTGEVLALVGPNGAGKSTLLSVLSGDHTPDAGTVHLAGQPLTHWSPVETAMRRAVMLQQATISFPFTVADLVAMGRAPWYGTTRADDDEPAVQAALETADITEFRDRAFSSLSGGERARVSLARALAQQAQLLLLDEPTAALDLHHQEAVLQLARARAAHTDAVDEGGVARGGVAGAAGPEGGVAGGVGPEGYASADAVEGGYVAGSGRPERGASADPVDGGVESPPAGASQSSSRHVPPPPAHTSGVAGTSAGAGSLTGTDSLGGDSYSAPNHVPRPPATAPHHTASPDHTSGGGDAVVVVVHDLNLAAGYADRVVVLSGGKVVADGAPGVVLTAELLSEVYRHPVEVWAHPGTGGPVILPRR</sequence>
<dbReference type="PANTHER" id="PTHR42794">
    <property type="entry name" value="HEMIN IMPORT ATP-BINDING PROTEIN HMUV"/>
    <property type="match status" value="1"/>
</dbReference>
<dbReference type="Gene3D" id="3.40.50.300">
    <property type="entry name" value="P-loop containing nucleotide triphosphate hydrolases"/>
    <property type="match status" value="2"/>
</dbReference>
<dbReference type="InterPro" id="IPR003593">
    <property type="entry name" value="AAA+_ATPase"/>
</dbReference>
<dbReference type="PANTHER" id="PTHR42794:SF1">
    <property type="entry name" value="HEMIN IMPORT ATP-BINDING PROTEIN HMUV"/>
    <property type="match status" value="1"/>
</dbReference>
<evidence type="ECO:0000256" key="4">
    <source>
        <dbReference type="ARBA" id="ARBA00022967"/>
    </source>
</evidence>
<feature type="region of interest" description="Disordered" evidence="5">
    <location>
        <begin position="242"/>
        <end position="334"/>
    </location>
</feature>
<keyword evidence="3" id="KW-0067">ATP-binding</keyword>
<dbReference type="InterPro" id="IPR017871">
    <property type="entry name" value="ABC_transporter-like_CS"/>
</dbReference>
<accession>A0ABN2I712</accession>
<evidence type="ECO:0000313" key="7">
    <source>
        <dbReference type="EMBL" id="GAA1699745.1"/>
    </source>
</evidence>
<reference evidence="7 8" key="1">
    <citation type="journal article" date="2019" name="Int. J. Syst. Evol. Microbiol.">
        <title>The Global Catalogue of Microorganisms (GCM) 10K type strain sequencing project: providing services to taxonomists for standard genome sequencing and annotation.</title>
        <authorList>
            <consortium name="The Broad Institute Genomics Platform"/>
            <consortium name="The Broad Institute Genome Sequencing Center for Infectious Disease"/>
            <person name="Wu L."/>
            <person name="Ma J."/>
        </authorList>
    </citation>
    <scope>NUCLEOTIDE SEQUENCE [LARGE SCALE GENOMIC DNA]</scope>
    <source>
        <strain evidence="7 8">JCM 14307</strain>
    </source>
</reference>
<evidence type="ECO:0000256" key="5">
    <source>
        <dbReference type="SAM" id="MobiDB-lite"/>
    </source>
</evidence>
<dbReference type="PROSITE" id="PS00211">
    <property type="entry name" value="ABC_TRANSPORTER_1"/>
    <property type="match status" value="1"/>
</dbReference>
<evidence type="ECO:0000259" key="6">
    <source>
        <dbReference type="PROSITE" id="PS50893"/>
    </source>
</evidence>
<feature type="compositionally biased region" description="Low complexity" evidence="5">
    <location>
        <begin position="282"/>
        <end position="300"/>
    </location>
</feature>
<keyword evidence="2" id="KW-0547">Nucleotide-binding</keyword>
<evidence type="ECO:0000256" key="3">
    <source>
        <dbReference type="ARBA" id="ARBA00022840"/>
    </source>
</evidence>
<dbReference type="SMART" id="SM00382">
    <property type="entry name" value="AAA"/>
    <property type="match status" value="1"/>
</dbReference>
<dbReference type="InterPro" id="IPR027417">
    <property type="entry name" value="P-loop_NTPase"/>
</dbReference>
<feature type="domain" description="ABC transporter" evidence="6">
    <location>
        <begin position="16"/>
        <end position="270"/>
    </location>
</feature>